<protein>
    <submittedName>
        <fullName evidence="1">Uncharacterized protein</fullName>
    </submittedName>
</protein>
<evidence type="ECO:0000313" key="1">
    <source>
        <dbReference type="EMBL" id="SIT45950.1"/>
    </source>
</evidence>
<keyword evidence="2" id="KW-1185">Reference proteome</keyword>
<dbReference type="Proteomes" id="UP000187012">
    <property type="component" value="Unassembled WGS sequence"/>
</dbReference>
<proteinExistence type="predicted"/>
<reference evidence="1 2" key="1">
    <citation type="submission" date="2016-12" db="EMBL/GenBank/DDBJ databases">
        <authorList>
            <person name="Song W.-J."/>
            <person name="Kurnit D.M."/>
        </authorList>
    </citation>
    <scope>NUCLEOTIDE SEQUENCE [LARGE SCALE GENOMIC DNA]</scope>
    <source>
        <strain evidence="1 2">STM7296</strain>
    </source>
</reference>
<dbReference type="EMBL" id="CYGX02000060">
    <property type="protein sequence ID" value="SIT45950.1"/>
    <property type="molecule type" value="Genomic_DNA"/>
</dbReference>
<dbReference type="AlphaFoldDB" id="A0A1N7SF29"/>
<accession>A0A1N7SF29</accession>
<name>A0A1N7SF29_9BURK</name>
<gene>
    <name evidence="1" type="ORF">BN2475_600038</name>
</gene>
<evidence type="ECO:0000313" key="2">
    <source>
        <dbReference type="Proteomes" id="UP000187012"/>
    </source>
</evidence>
<dbReference type="STRING" id="1247936.BN2475_600038"/>
<organism evidence="1 2">
    <name type="scientific">Paraburkholderia ribeironis</name>
    <dbReference type="NCBI Taxonomy" id="1247936"/>
    <lineage>
        <taxon>Bacteria</taxon>
        <taxon>Pseudomonadati</taxon>
        <taxon>Pseudomonadota</taxon>
        <taxon>Betaproteobacteria</taxon>
        <taxon>Burkholderiales</taxon>
        <taxon>Burkholderiaceae</taxon>
        <taxon>Paraburkholderia</taxon>
    </lineage>
</organism>
<sequence>MNRAVQDCTVECAAAPTDARLGRHVSQNRYNSGIFRVRRALIFPASLRRP</sequence>